<sequence>MIKLHETRHTAATPGLEAGLNMKIVSTQFAHSTTTTTRTDEPGVTSRVGTPGP</sequence>
<name>A0ABW6VES8_MICFU</name>
<gene>
    <name evidence="3" type="ORF">ACFY05_25925</name>
</gene>
<dbReference type="Gene3D" id="1.10.443.10">
    <property type="entry name" value="Intergrase catalytic core"/>
    <property type="match status" value="1"/>
</dbReference>
<evidence type="ECO:0000313" key="4">
    <source>
        <dbReference type="Proteomes" id="UP001602119"/>
    </source>
</evidence>
<proteinExistence type="predicted"/>
<comment type="caution">
    <text evidence="3">The sequence shown here is derived from an EMBL/GenBank/DDBJ whole genome shotgun (WGS) entry which is preliminary data.</text>
</comment>
<dbReference type="InterPro" id="IPR011010">
    <property type="entry name" value="DNA_brk_join_enz"/>
</dbReference>
<dbReference type="RefSeq" id="WP_387344625.1">
    <property type="nucleotide sequence ID" value="NZ_JBIAXI010000017.1"/>
</dbReference>
<dbReference type="EMBL" id="JBIAXI010000017">
    <property type="protein sequence ID" value="MFF4776304.1"/>
    <property type="molecule type" value="Genomic_DNA"/>
</dbReference>
<reference evidence="3 4" key="1">
    <citation type="submission" date="2024-10" db="EMBL/GenBank/DDBJ databases">
        <title>The Natural Products Discovery Center: Release of the First 8490 Sequenced Strains for Exploring Actinobacteria Biosynthetic Diversity.</title>
        <authorList>
            <person name="Kalkreuter E."/>
            <person name="Kautsar S.A."/>
            <person name="Yang D."/>
            <person name="Bader C.D."/>
            <person name="Teijaro C.N."/>
            <person name="Fluegel L."/>
            <person name="Davis C.M."/>
            <person name="Simpson J.R."/>
            <person name="Lauterbach L."/>
            <person name="Steele A.D."/>
            <person name="Gui C."/>
            <person name="Meng S."/>
            <person name="Li G."/>
            <person name="Viehrig K."/>
            <person name="Ye F."/>
            <person name="Su P."/>
            <person name="Kiefer A.F."/>
            <person name="Nichols A."/>
            <person name="Cepeda A.J."/>
            <person name="Yan W."/>
            <person name="Fan B."/>
            <person name="Jiang Y."/>
            <person name="Adhikari A."/>
            <person name="Zheng C.-J."/>
            <person name="Schuster L."/>
            <person name="Cowan T.M."/>
            <person name="Smanski M.J."/>
            <person name="Chevrette M.G."/>
            <person name="De Carvalho L.P.S."/>
            <person name="Shen B."/>
        </authorList>
    </citation>
    <scope>NUCLEOTIDE SEQUENCE [LARGE SCALE GENOMIC DNA]</scope>
    <source>
        <strain evidence="3 4">NPDC001281</strain>
    </source>
</reference>
<evidence type="ECO:0008006" key="5">
    <source>
        <dbReference type="Google" id="ProtNLM"/>
    </source>
</evidence>
<feature type="region of interest" description="Disordered" evidence="2">
    <location>
        <begin position="30"/>
        <end position="53"/>
    </location>
</feature>
<dbReference type="SUPFAM" id="SSF56349">
    <property type="entry name" value="DNA breaking-rejoining enzymes"/>
    <property type="match status" value="1"/>
</dbReference>
<accession>A0ABW6VES8</accession>
<dbReference type="InterPro" id="IPR013762">
    <property type="entry name" value="Integrase-like_cat_sf"/>
</dbReference>
<keyword evidence="1" id="KW-0233">DNA recombination</keyword>
<feature type="compositionally biased region" description="Low complexity" evidence="2">
    <location>
        <begin position="30"/>
        <end position="45"/>
    </location>
</feature>
<evidence type="ECO:0000313" key="3">
    <source>
        <dbReference type="EMBL" id="MFF4776304.1"/>
    </source>
</evidence>
<keyword evidence="4" id="KW-1185">Reference proteome</keyword>
<organism evidence="3 4">
    <name type="scientific">Microtetraspora fusca</name>
    <dbReference type="NCBI Taxonomy" id="1997"/>
    <lineage>
        <taxon>Bacteria</taxon>
        <taxon>Bacillati</taxon>
        <taxon>Actinomycetota</taxon>
        <taxon>Actinomycetes</taxon>
        <taxon>Streptosporangiales</taxon>
        <taxon>Streptosporangiaceae</taxon>
        <taxon>Microtetraspora</taxon>
    </lineage>
</organism>
<dbReference type="Proteomes" id="UP001602119">
    <property type="component" value="Unassembled WGS sequence"/>
</dbReference>
<protein>
    <recommendedName>
        <fullName evidence="5">Integrase</fullName>
    </recommendedName>
</protein>
<evidence type="ECO:0000256" key="2">
    <source>
        <dbReference type="SAM" id="MobiDB-lite"/>
    </source>
</evidence>
<evidence type="ECO:0000256" key="1">
    <source>
        <dbReference type="ARBA" id="ARBA00023172"/>
    </source>
</evidence>